<evidence type="ECO:0000256" key="1">
    <source>
        <dbReference type="SAM" id="MobiDB-lite"/>
    </source>
</evidence>
<accession>A0A4C1S8B2</accession>
<comment type="caution">
    <text evidence="2">The sequence shown here is derived from an EMBL/GenBank/DDBJ whole genome shotgun (WGS) entry which is preliminary data.</text>
</comment>
<dbReference type="AlphaFoldDB" id="A0A4C1S8B2"/>
<keyword evidence="3" id="KW-1185">Reference proteome</keyword>
<reference evidence="2 3" key="1">
    <citation type="journal article" date="2019" name="Commun. Biol.">
        <title>The bagworm genome reveals a unique fibroin gene that provides high tensile strength.</title>
        <authorList>
            <person name="Kono N."/>
            <person name="Nakamura H."/>
            <person name="Ohtoshi R."/>
            <person name="Tomita M."/>
            <person name="Numata K."/>
            <person name="Arakawa K."/>
        </authorList>
    </citation>
    <scope>NUCLEOTIDE SEQUENCE [LARGE SCALE GENOMIC DNA]</scope>
</reference>
<gene>
    <name evidence="2" type="ORF">EVAR_105_1</name>
</gene>
<dbReference type="EMBL" id="BGZK01000001">
    <property type="protein sequence ID" value="GBO98504.1"/>
    <property type="molecule type" value="Genomic_DNA"/>
</dbReference>
<name>A0A4C1S8B2_EUMVA</name>
<protein>
    <submittedName>
        <fullName evidence="2">Uncharacterized protein</fullName>
    </submittedName>
</protein>
<evidence type="ECO:0000313" key="2">
    <source>
        <dbReference type="EMBL" id="GBO98504.1"/>
    </source>
</evidence>
<sequence length="96" mass="10614">MPPPSLLRRKIIIKNKKKHHHHHKKDDSVASEEGEVRNVEVVATQGNGDISHGTLGVPGRILTTEFRLRAPYSVPRGAPSVVGFTLCFPIDDDGRQ</sequence>
<feature type="region of interest" description="Disordered" evidence="1">
    <location>
        <begin position="13"/>
        <end position="35"/>
    </location>
</feature>
<organism evidence="2 3">
    <name type="scientific">Eumeta variegata</name>
    <name type="common">Bagworm moth</name>
    <name type="synonym">Eumeta japonica</name>
    <dbReference type="NCBI Taxonomy" id="151549"/>
    <lineage>
        <taxon>Eukaryota</taxon>
        <taxon>Metazoa</taxon>
        <taxon>Ecdysozoa</taxon>
        <taxon>Arthropoda</taxon>
        <taxon>Hexapoda</taxon>
        <taxon>Insecta</taxon>
        <taxon>Pterygota</taxon>
        <taxon>Neoptera</taxon>
        <taxon>Endopterygota</taxon>
        <taxon>Lepidoptera</taxon>
        <taxon>Glossata</taxon>
        <taxon>Ditrysia</taxon>
        <taxon>Tineoidea</taxon>
        <taxon>Psychidae</taxon>
        <taxon>Oiketicinae</taxon>
        <taxon>Eumeta</taxon>
    </lineage>
</organism>
<evidence type="ECO:0000313" key="3">
    <source>
        <dbReference type="Proteomes" id="UP000299102"/>
    </source>
</evidence>
<feature type="compositionally biased region" description="Basic residues" evidence="1">
    <location>
        <begin position="13"/>
        <end position="24"/>
    </location>
</feature>
<proteinExistence type="predicted"/>
<dbReference type="Proteomes" id="UP000299102">
    <property type="component" value="Unassembled WGS sequence"/>
</dbReference>